<comment type="caution">
    <text evidence="7">The sequence shown here is derived from an EMBL/GenBank/DDBJ whole genome shotgun (WGS) entry which is preliminary data.</text>
</comment>
<organism evidence="7">
    <name type="scientific">bioreactor metagenome</name>
    <dbReference type="NCBI Taxonomy" id="1076179"/>
    <lineage>
        <taxon>unclassified sequences</taxon>
        <taxon>metagenomes</taxon>
        <taxon>ecological metagenomes</taxon>
    </lineage>
</organism>
<dbReference type="GO" id="GO:0016020">
    <property type="term" value="C:membrane"/>
    <property type="evidence" value="ECO:0007669"/>
    <property type="project" value="UniProtKB-SubCell"/>
</dbReference>
<dbReference type="AlphaFoldDB" id="A0A645E9C8"/>
<evidence type="ECO:0000256" key="5">
    <source>
        <dbReference type="SAM" id="Phobius"/>
    </source>
</evidence>
<feature type="transmembrane region" description="Helical" evidence="5">
    <location>
        <begin position="204"/>
        <end position="226"/>
    </location>
</feature>
<proteinExistence type="predicted"/>
<evidence type="ECO:0000256" key="2">
    <source>
        <dbReference type="ARBA" id="ARBA00022692"/>
    </source>
</evidence>
<keyword evidence="2 5" id="KW-0812">Transmembrane</keyword>
<dbReference type="GO" id="GO:0140359">
    <property type="term" value="F:ABC-type transporter activity"/>
    <property type="evidence" value="ECO:0007669"/>
    <property type="project" value="InterPro"/>
</dbReference>
<dbReference type="EMBL" id="VSSQ01043707">
    <property type="protein sequence ID" value="MPM97423.1"/>
    <property type="molecule type" value="Genomic_DNA"/>
</dbReference>
<accession>A0A645E9C8</accession>
<feature type="transmembrane region" description="Helical" evidence="5">
    <location>
        <begin position="20"/>
        <end position="39"/>
    </location>
</feature>
<reference evidence="7" key="1">
    <citation type="submission" date="2019-08" db="EMBL/GenBank/DDBJ databases">
        <authorList>
            <person name="Kucharzyk K."/>
            <person name="Murdoch R.W."/>
            <person name="Higgins S."/>
            <person name="Loffler F."/>
        </authorList>
    </citation>
    <scope>NUCLEOTIDE SEQUENCE</scope>
</reference>
<feature type="transmembrane region" description="Helical" evidence="5">
    <location>
        <begin position="290"/>
        <end position="310"/>
    </location>
</feature>
<gene>
    <name evidence="7" type="ORF">SDC9_144596</name>
</gene>
<evidence type="ECO:0000256" key="4">
    <source>
        <dbReference type="ARBA" id="ARBA00023136"/>
    </source>
</evidence>
<dbReference type="InterPro" id="IPR013525">
    <property type="entry name" value="ABC2_TM"/>
</dbReference>
<evidence type="ECO:0000313" key="7">
    <source>
        <dbReference type="EMBL" id="MPM97423.1"/>
    </source>
</evidence>
<evidence type="ECO:0000259" key="6">
    <source>
        <dbReference type="Pfam" id="PF12698"/>
    </source>
</evidence>
<feature type="domain" description="ABC-2 type transporter transmembrane" evidence="6">
    <location>
        <begin position="106"/>
        <end position="308"/>
    </location>
</feature>
<sequence length="322" mass="35502">MKAIGALVLQDLKRLLKNALFWVVSVTLVLIVLLVQFVFPKSVSMDAPLLVSFQAPSYSTMTRVVDSEAALRKVVAEEQAIGFLGDAEGNLAILHHGLSEKTIASVLLTLQHQQAPVRSEVLQPQEPIPFNLHWLPVLISFEALVLGFILSGTLMLSEKQEGTVRAMRISPLSEGRYIIAKMILFAFIGSSYAGLMALFTVGPWINWIAFLLVSALGSALFALIGLAVTTPFRDMNSWFFSTALLLSVNMLSALGYSNPSIQPWWMRMLPSYPFLMSYDDILFGSGWPQGVWLTIGLWMLVAIPVALLAVRRVFFAKGGVWA</sequence>
<feature type="transmembrane region" description="Helical" evidence="5">
    <location>
        <begin position="134"/>
        <end position="156"/>
    </location>
</feature>
<feature type="transmembrane region" description="Helical" evidence="5">
    <location>
        <begin position="238"/>
        <end position="256"/>
    </location>
</feature>
<dbReference type="Pfam" id="PF12698">
    <property type="entry name" value="ABC2_membrane_3"/>
    <property type="match status" value="1"/>
</dbReference>
<feature type="transmembrane region" description="Helical" evidence="5">
    <location>
        <begin position="177"/>
        <end position="198"/>
    </location>
</feature>
<protein>
    <recommendedName>
        <fullName evidence="6">ABC-2 type transporter transmembrane domain-containing protein</fullName>
    </recommendedName>
</protein>
<evidence type="ECO:0000256" key="1">
    <source>
        <dbReference type="ARBA" id="ARBA00004141"/>
    </source>
</evidence>
<keyword evidence="3 5" id="KW-1133">Transmembrane helix</keyword>
<name>A0A645E9C8_9ZZZZ</name>
<keyword evidence="4 5" id="KW-0472">Membrane</keyword>
<comment type="subcellular location">
    <subcellularLocation>
        <location evidence="1">Membrane</location>
        <topology evidence="1">Multi-pass membrane protein</topology>
    </subcellularLocation>
</comment>
<evidence type="ECO:0000256" key="3">
    <source>
        <dbReference type="ARBA" id="ARBA00022989"/>
    </source>
</evidence>